<dbReference type="Pfam" id="PF13561">
    <property type="entry name" value="adh_short_C2"/>
    <property type="match status" value="1"/>
</dbReference>
<dbReference type="GO" id="GO:0016491">
    <property type="term" value="F:oxidoreductase activity"/>
    <property type="evidence" value="ECO:0007669"/>
    <property type="project" value="UniProtKB-KW"/>
</dbReference>
<dbReference type="SUPFAM" id="SSF51735">
    <property type="entry name" value="NAD(P)-binding Rossmann-fold domains"/>
    <property type="match status" value="1"/>
</dbReference>
<dbReference type="EMBL" id="NPDT01000004">
    <property type="protein sequence ID" value="PJZ65735.1"/>
    <property type="molecule type" value="Genomic_DNA"/>
</dbReference>
<dbReference type="AlphaFoldDB" id="A0A2M9ZBC8"/>
<evidence type="ECO:0000313" key="3">
    <source>
        <dbReference type="EMBL" id="PJZ65735.1"/>
    </source>
</evidence>
<comment type="similarity">
    <text evidence="1">Belongs to the short-chain dehydrogenases/reductases (SDR) family.</text>
</comment>
<evidence type="ECO:0008006" key="5">
    <source>
        <dbReference type="Google" id="ProtNLM"/>
    </source>
</evidence>
<name>A0A2M9ZBC8_9LEPT</name>
<comment type="caution">
    <text evidence="3">The sequence shown here is derived from an EMBL/GenBank/DDBJ whole genome shotgun (WGS) entry which is preliminary data.</text>
</comment>
<dbReference type="InterPro" id="IPR002347">
    <property type="entry name" value="SDR_fam"/>
</dbReference>
<dbReference type="Proteomes" id="UP000231912">
    <property type="component" value="Unassembled WGS sequence"/>
</dbReference>
<dbReference type="InterPro" id="IPR051122">
    <property type="entry name" value="SDR_DHRS6-like"/>
</dbReference>
<keyword evidence="2" id="KW-0560">Oxidoreductase</keyword>
<dbReference type="CDD" id="cd05233">
    <property type="entry name" value="SDR_c"/>
    <property type="match status" value="1"/>
</dbReference>
<dbReference type="PRINTS" id="PR00081">
    <property type="entry name" value="GDHRDH"/>
</dbReference>
<dbReference type="PANTHER" id="PTHR43477:SF1">
    <property type="entry name" value="DIHYDROANTICAPSIN 7-DEHYDROGENASE"/>
    <property type="match status" value="1"/>
</dbReference>
<dbReference type="RefSeq" id="WP_100759165.1">
    <property type="nucleotide sequence ID" value="NZ_NPDT01000004.1"/>
</dbReference>
<dbReference type="PANTHER" id="PTHR43477">
    <property type="entry name" value="DIHYDROANTICAPSIN 7-DEHYDROGENASE"/>
    <property type="match status" value="1"/>
</dbReference>
<evidence type="ECO:0000313" key="4">
    <source>
        <dbReference type="Proteomes" id="UP000231912"/>
    </source>
</evidence>
<reference evidence="3 4" key="1">
    <citation type="submission" date="2017-07" db="EMBL/GenBank/DDBJ databases">
        <title>Leptospira spp. isolated from tropical soils.</title>
        <authorList>
            <person name="Thibeaux R."/>
            <person name="Iraola G."/>
            <person name="Ferres I."/>
            <person name="Bierque E."/>
            <person name="Girault D."/>
            <person name="Soupe-Gilbert M.-E."/>
            <person name="Picardeau M."/>
            <person name="Goarant C."/>
        </authorList>
    </citation>
    <scope>NUCLEOTIDE SEQUENCE [LARGE SCALE GENOMIC DNA]</scope>
    <source>
        <strain evidence="3 4">FH2-C-A2</strain>
    </source>
</reference>
<organism evidence="3 4">
    <name type="scientific">Leptospira wolffii</name>
    <dbReference type="NCBI Taxonomy" id="409998"/>
    <lineage>
        <taxon>Bacteria</taxon>
        <taxon>Pseudomonadati</taxon>
        <taxon>Spirochaetota</taxon>
        <taxon>Spirochaetia</taxon>
        <taxon>Leptospirales</taxon>
        <taxon>Leptospiraceae</taxon>
        <taxon>Leptospira</taxon>
    </lineage>
</organism>
<evidence type="ECO:0000256" key="1">
    <source>
        <dbReference type="ARBA" id="ARBA00006484"/>
    </source>
</evidence>
<dbReference type="Gene3D" id="3.40.50.720">
    <property type="entry name" value="NAD(P)-binding Rossmann-like Domain"/>
    <property type="match status" value="1"/>
</dbReference>
<dbReference type="InterPro" id="IPR036291">
    <property type="entry name" value="NAD(P)-bd_dom_sf"/>
</dbReference>
<accession>A0A2M9ZBC8</accession>
<proteinExistence type="inferred from homology"/>
<gene>
    <name evidence="3" type="ORF">CH371_12510</name>
</gene>
<protein>
    <recommendedName>
        <fullName evidence="5">SDR family oxidoreductase</fullName>
    </recommendedName>
</protein>
<evidence type="ECO:0000256" key="2">
    <source>
        <dbReference type="ARBA" id="ARBA00023002"/>
    </source>
</evidence>
<sequence length="259" mass="28095">MSQISSDRFSGLRVFVAGASQGIGKASSLLFAKEGAKVFGVARNTSGLDSLLAELPGVGHRMETCDLSDKNSVQAILSTIRDWGIPDIVLANYHSRKPAKRLIRSDWDEELSSSMGYLHLLFPLCLPEQRAKGFGRWIGVSSLVSEFAGPGQSSYSMEKKSLEALFRTLALEESKYGITANTVLPGFVDTPGTRENYSEERFQELEGLSVLGRAARPEEIASVIGFLASPEASYITGTNLHATGGAHLNWPLRNKIGEN</sequence>